<evidence type="ECO:0000259" key="1">
    <source>
        <dbReference type="Pfam" id="PF00483"/>
    </source>
</evidence>
<evidence type="ECO:0000313" key="2">
    <source>
        <dbReference type="EMBL" id="TFH67269.1"/>
    </source>
</evidence>
<dbReference type="CDD" id="cd06422">
    <property type="entry name" value="NTP_transferase_like_1"/>
    <property type="match status" value="1"/>
</dbReference>
<dbReference type="Proteomes" id="UP000298133">
    <property type="component" value="Unassembled WGS sequence"/>
</dbReference>
<reference evidence="2 3" key="1">
    <citation type="submission" date="2019-03" db="EMBL/GenBank/DDBJ databases">
        <title>Draft genome of Gammaproteobacteria bacterium LSUCC0057, a member of the SAR92 clade.</title>
        <authorList>
            <person name="Lanclos V.C."/>
            <person name="Doiron C."/>
            <person name="Henson M.W."/>
            <person name="Thrash J.C."/>
        </authorList>
    </citation>
    <scope>NUCLEOTIDE SEQUENCE [LARGE SCALE GENOMIC DNA]</scope>
    <source>
        <strain evidence="2 3">LSUCC0057</strain>
    </source>
</reference>
<dbReference type="PANTHER" id="PTHR22572">
    <property type="entry name" value="SUGAR-1-PHOSPHATE GUANYL TRANSFERASE"/>
    <property type="match status" value="1"/>
</dbReference>
<keyword evidence="3" id="KW-1185">Reference proteome</keyword>
<accession>A0A4Y8UHQ8</accession>
<feature type="domain" description="Nucleotidyl transferase" evidence="1">
    <location>
        <begin position="2"/>
        <end position="137"/>
    </location>
</feature>
<dbReference type="EMBL" id="SPIA01000004">
    <property type="protein sequence ID" value="TFH67269.1"/>
    <property type="molecule type" value="Genomic_DNA"/>
</dbReference>
<dbReference type="GO" id="GO:0016740">
    <property type="term" value="F:transferase activity"/>
    <property type="evidence" value="ECO:0007669"/>
    <property type="project" value="UniProtKB-KW"/>
</dbReference>
<dbReference type="Gene3D" id="3.90.550.10">
    <property type="entry name" value="Spore Coat Polysaccharide Biosynthesis Protein SpsA, Chain A"/>
    <property type="match status" value="1"/>
</dbReference>
<evidence type="ECO:0000313" key="3">
    <source>
        <dbReference type="Proteomes" id="UP000298133"/>
    </source>
</evidence>
<comment type="caution">
    <text evidence="2">The sequence shown here is derived from an EMBL/GenBank/DDBJ whole genome shotgun (WGS) entry which is preliminary data.</text>
</comment>
<dbReference type="InterPro" id="IPR029044">
    <property type="entry name" value="Nucleotide-diphossugar_trans"/>
</dbReference>
<dbReference type="InterPro" id="IPR005835">
    <property type="entry name" value="NTP_transferase_dom"/>
</dbReference>
<proteinExistence type="predicted"/>
<name>A0A4Y8UHQ8_9GAMM</name>
<dbReference type="SUPFAM" id="SSF53448">
    <property type="entry name" value="Nucleotide-diphospho-sugar transferases"/>
    <property type="match status" value="1"/>
</dbReference>
<dbReference type="Pfam" id="PF00483">
    <property type="entry name" value="NTP_transferase"/>
    <property type="match status" value="1"/>
</dbReference>
<dbReference type="InterPro" id="IPR054790">
    <property type="entry name" value="MurU"/>
</dbReference>
<sequence length="229" mass="24907">MKAMLLAAGEGRRMRPLTLTTPKPLLPVAGRPLLEHSLLRLAAAGIAELVINRSWLGEQLLDYFGDGSRWGISIAWSPEAQPLETAGAVMQALPLLGEEPFLLINGDIYSDFPLAQLIAQQSLLREECVASLVMVDNPAHHPQGDFYLRDGVVSTAGSGAKLTFSGISLWRPAPFAARAARSGSEPLPLRELLLPLLAQQQVIGQHWRGSWCDVGTPERYAALQQSVER</sequence>
<dbReference type="InterPro" id="IPR050486">
    <property type="entry name" value="Mannose-1P_guanyltransferase"/>
</dbReference>
<dbReference type="NCBIfam" id="NF045761">
    <property type="entry name" value="NAMPUrTaseMurU"/>
    <property type="match status" value="1"/>
</dbReference>
<gene>
    <name evidence="2" type="ORF">E3W66_09635</name>
</gene>
<organism evidence="2 3">
    <name type="scientific">Gammaproteobacteria bacterium LSUCC0057</name>
    <dbReference type="NCBI Taxonomy" id="2559237"/>
    <lineage>
        <taxon>Bacteria</taxon>
        <taxon>Pseudomonadati</taxon>
        <taxon>Pseudomonadota</taxon>
        <taxon>Gammaproteobacteria</taxon>
        <taxon>Cellvibrionales</taxon>
        <taxon>Porticoccaceae</taxon>
        <taxon>SAR92 clade</taxon>
    </lineage>
</organism>
<dbReference type="OrthoDB" id="9788272at2"/>
<protein>
    <submittedName>
        <fullName evidence="2">Nucleotidyltransferase family protein</fullName>
    </submittedName>
</protein>
<dbReference type="AlphaFoldDB" id="A0A4Y8UHQ8"/>
<keyword evidence="2" id="KW-0808">Transferase</keyword>